<keyword evidence="2 4" id="KW-0819">tRNA processing</keyword>
<reference evidence="6" key="1">
    <citation type="submission" date="2023-05" db="EMBL/GenBank/DDBJ databases">
        <title>Nepenthes gracilis genome sequencing.</title>
        <authorList>
            <person name="Fukushima K."/>
        </authorList>
    </citation>
    <scope>NUCLEOTIDE SEQUENCE</scope>
    <source>
        <strain evidence="6">SING2019-196</strain>
    </source>
</reference>
<protein>
    <recommendedName>
        <fullName evidence="4">tRNA pseudouridine synthase</fullName>
        <ecNumber evidence="4">5.4.99.12</ecNumber>
    </recommendedName>
</protein>
<dbReference type="InterPro" id="IPR020103">
    <property type="entry name" value="PsdUridine_synth_cat_dom_sf"/>
</dbReference>
<comment type="caution">
    <text evidence="6">The sequence shown here is derived from an EMBL/GenBank/DDBJ whole genome shotgun (WGS) entry which is preliminary data.</text>
</comment>
<evidence type="ECO:0000259" key="5">
    <source>
        <dbReference type="Pfam" id="PF01416"/>
    </source>
</evidence>
<dbReference type="AlphaFoldDB" id="A0AAD3RVV1"/>
<dbReference type="GO" id="GO:0031119">
    <property type="term" value="P:tRNA pseudouridine synthesis"/>
    <property type="evidence" value="ECO:0007669"/>
    <property type="project" value="TreeGrafter"/>
</dbReference>
<sequence length="443" mass="50267">MVESPLKAHSTSVVEPIMEENQTQSKVYHHYAHTDSCRFSRWTARECHQYMYARPWQRVNDFYSDLVNGRSSLSDLFSAENKPSQLHCMDDGESPRTFGEYEMAPSISKDQSGRWKRVTFKIVISYHGESFDGWQKQPCLNTVQGLVERSIGSFLDDKKAQQLKDKGLPVEGIAVVAGRTDKGVTALNQVCSFYTWRKDVEARDIKNSINIAAVGKLRVVSISQVSRAFHPNFCAKWRRYLYIFPFNDGEDDEQNNLSEKGEVNLFLNNCQYEQRHEINGHFAEENAENSVNNNRELEGQKKPTSFSITKVDKLLRQLEGKLLSYKVFARDTKASRSVGPPSECFLYHARAIEAELPCSAKDHKHATKIVCVELVANRFLRKMVRVLVATAIREAAAGAEEDMLLELMDAACRRATAPPAPPNGLCLVDVGYADFDRKKCFIC</sequence>
<evidence type="ECO:0000313" key="7">
    <source>
        <dbReference type="Proteomes" id="UP001279734"/>
    </source>
</evidence>
<dbReference type="PANTHER" id="PTHR11142">
    <property type="entry name" value="PSEUDOURIDYLATE SYNTHASE"/>
    <property type="match status" value="1"/>
</dbReference>
<organism evidence="6 7">
    <name type="scientific">Nepenthes gracilis</name>
    <name type="common">Slender pitcher plant</name>
    <dbReference type="NCBI Taxonomy" id="150966"/>
    <lineage>
        <taxon>Eukaryota</taxon>
        <taxon>Viridiplantae</taxon>
        <taxon>Streptophyta</taxon>
        <taxon>Embryophyta</taxon>
        <taxon>Tracheophyta</taxon>
        <taxon>Spermatophyta</taxon>
        <taxon>Magnoliopsida</taxon>
        <taxon>eudicotyledons</taxon>
        <taxon>Gunneridae</taxon>
        <taxon>Pentapetalae</taxon>
        <taxon>Caryophyllales</taxon>
        <taxon>Nepenthaceae</taxon>
        <taxon>Nepenthes</taxon>
    </lineage>
</organism>
<keyword evidence="3 4" id="KW-0413">Isomerase</keyword>
<dbReference type="InterPro" id="IPR020094">
    <property type="entry name" value="TruA/RsuA/RluB/E/F_N"/>
</dbReference>
<dbReference type="SUPFAM" id="SSF55120">
    <property type="entry name" value="Pseudouridine synthase"/>
    <property type="match status" value="1"/>
</dbReference>
<evidence type="ECO:0000256" key="4">
    <source>
        <dbReference type="RuleBase" id="RU003792"/>
    </source>
</evidence>
<evidence type="ECO:0000313" key="6">
    <source>
        <dbReference type="EMBL" id="GMG99266.1"/>
    </source>
</evidence>
<dbReference type="EMBL" id="BSYO01000001">
    <property type="protein sequence ID" value="GMG99266.1"/>
    <property type="molecule type" value="Genomic_DNA"/>
</dbReference>
<dbReference type="GO" id="GO:0160147">
    <property type="term" value="F:tRNA pseudouridine(38-40) synthase activity"/>
    <property type="evidence" value="ECO:0007669"/>
    <property type="project" value="UniProtKB-EC"/>
</dbReference>
<accession>A0AAD3RVV1</accession>
<dbReference type="EC" id="5.4.99.12" evidence="4"/>
<name>A0AAD3RVV1_NEPGR</name>
<dbReference type="InterPro" id="IPR020095">
    <property type="entry name" value="PsdUridine_synth_TruA_C"/>
</dbReference>
<feature type="domain" description="Pseudouridine synthase I TruA alpha/beta" evidence="5">
    <location>
        <begin position="364"/>
        <end position="432"/>
    </location>
</feature>
<evidence type="ECO:0000256" key="3">
    <source>
        <dbReference type="ARBA" id="ARBA00023235"/>
    </source>
</evidence>
<dbReference type="GO" id="GO:0003723">
    <property type="term" value="F:RNA binding"/>
    <property type="evidence" value="ECO:0007669"/>
    <property type="project" value="InterPro"/>
</dbReference>
<keyword evidence="7" id="KW-1185">Reference proteome</keyword>
<comment type="similarity">
    <text evidence="1 4">Belongs to the tRNA pseudouridine synthase TruA family.</text>
</comment>
<gene>
    <name evidence="6" type="ORF">Nepgr_001106</name>
</gene>
<dbReference type="Gene3D" id="3.30.70.660">
    <property type="entry name" value="Pseudouridine synthase I, catalytic domain, C-terminal subdomain"/>
    <property type="match status" value="1"/>
</dbReference>
<proteinExistence type="inferred from homology"/>
<dbReference type="Pfam" id="PF01416">
    <property type="entry name" value="PseudoU_synth_1"/>
    <property type="match status" value="1"/>
</dbReference>
<dbReference type="InterPro" id="IPR001406">
    <property type="entry name" value="PsdUridine_synth_TruA"/>
</dbReference>
<comment type="catalytic activity">
    <reaction evidence="4">
        <text>uridine(38/39/40) in tRNA = pseudouridine(38/39/40) in tRNA</text>
        <dbReference type="Rhea" id="RHEA:22376"/>
        <dbReference type="Rhea" id="RHEA-COMP:10085"/>
        <dbReference type="Rhea" id="RHEA-COMP:10087"/>
        <dbReference type="ChEBI" id="CHEBI:65314"/>
        <dbReference type="ChEBI" id="CHEBI:65315"/>
        <dbReference type="EC" id="5.4.99.12"/>
    </reaction>
</comment>
<dbReference type="Gene3D" id="3.30.70.580">
    <property type="entry name" value="Pseudouridine synthase I, catalytic domain, N-terminal subdomain"/>
    <property type="match status" value="1"/>
</dbReference>
<dbReference type="PANTHER" id="PTHR11142:SF10">
    <property type="entry name" value="TRNA PSEUDOURIDINE SYNTHASE"/>
    <property type="match status" value="1"/>
</dbReference>
<evidence type="ECO:0000256" key="1">
    <source>
        <dbReference type="ARBA" id="ARBA00009375"/>
    </source>
</evidence>
<evidence type="ECO:0000256" key="2">
    <source>
        <dbReference type="ARBA" id="ARBA00022694"/>
    </source>
</evidence>
<dbReference type="Proteomes" id="UP001279734">
    <property type="component" value="Unassembled WGS sequence"/>
</dbReference>
<dbReference type="InterPro" id="IPR020097">
    <property type="entry name" value="PsdUridine_synth_TruA_a/b_dom"/>
</dbReference>